<keyword evidence="1" id="KW-1133">Transmembrane helix</keyword>
<dbReference type="Proteomes" id="UP000807353">
    <property type="component" value="Unassembled WGS sequence"/>
</dbReference>
<dbReference type="AlphaFoldDB" id="A0A9P5YDH3"/>
<dbReference type="EMBL" id="MU150234">
    <property type="protein sequence ID" value="KAF9468002.1"/>
    <property type="molecule type" value="Genomic_DNA"/>
</dbReference>
<name>A0A9P5YDH3_9AGAR</name>
<protein>
    <submittedName>
        <fullName evidence="2">Uncharacterized protein</fullName>
    </submittedName>
</protein>
<proteinExistence type="predicted"/>
<sequence>MYVREIEELKFSMDPDFEARMVKWRTAKRTEQTQRLLHAALCESWSTYWVYRRTREFNTVIIAFLIVLLIVLWRDNIYRWLYLYC</sequence>
<evidence type="ECO:0000313" key="3">
    <source>
        <dbReference type="Proteomes" id="UP000807353"/>
    </source>
</evidence>
<feature type="transmembrane region" description="Helical" evidence="1">
    <location>
        <begin position="57"/>
        <end position="74"/>
    </location>
</feature>
<reference evidence="2" key="1">
    <citation type="submission" date="2020-11" db="EMBL/GenBank/DDBJ databases">
        <authorList>
            <consortium name="DOE Joint Genome Institute"/>
            <person name="Ahrendt S."/>
            <person name="Riley R."/>
            <person name="Andreopoulos W."/>
            <person name="Labutti K."/>
            <person name="Pangilinan J."/>
            <person name="Ruiz-Duenas F.J."/>
            <person name="Barrasa J.M."/>
            <person name="Sanchez-Garcia M."/>
            <person name="Camarero S."/>
            <person name="Miyauchi S."/>
            <person name="Serrano A."/>
            <person name="Linde D."/>
            <person name="Babiker R."/>
            <person name="Drula E."/>
            <person name="Ayuso-Fernandez I."/>
            <person name="Pacheco R."/>
            <person name="Padilla G."/>
            <person name="Ferreira P."/>
            <person name="Barriuso J."/>
            <person name="Kellner H."/>
            <person name="Castanera R."/>
            <person name="Alfaro M."/>
            <person name="Ramirez L."/>
            <person name="Pisabarro A.G."/>
            <person name="Kuo A."/>
            <person name="Tritt A."/>
            <person name="Lipzen A."/>
            <person name="He G."/>
            <person name="Yan M."/>
            <person name="Ng V."/>
            <person name="Cullen D."/>
            <person name="Martin F."/>
            <person name="Rosso M.-N."/>
            <person name="Henrissat B."/>
            <person name="Hibbett D."/>
            <person name="Martinez A.T."/>
            <person name="Grigoriev I.V."/>
        </authorList>
    </citation>
    <scope>NUCLEOTIDE SEQUENCE</scope>
    <source>
        <strain evidence="2">CBS 247.69</strain>
    </source>
</reference>
<comment type="caution">
    <text evidence="2">The sequence shown here is derived from an EMBL/GenBank/DDBJ whole genome shotgun (WGS) entry which is preliminary data.</text>
</comment>
<keyword evidence="1" id="KW-0812">Transmembrane</keyword>
<accession>A0A9P5YDH3</accession>
<evidence type="ECO:0000313" key="2">
    <source>
        <dbReference type="EMBL" id="KAF9468002.1"/>
    </source>
</evidence>
<organism evidence="2 3">
    <name type="scientific">Collybia nuda</name>
    <dbReference type="NCBI Taxonomy" id="64659"/>
    <lineage>
        <taxon>Eukaryota</taxon>
        <taxon>Fungi</taxon>
        <taxon>Dikarya</taxon>
        <taxon>Basidiomycota</taxon>
        <taxon>Agaricomycotina</taxon>
        <taxon>Agaricomycetes</taxon>
        <taxon>Agaricomycetidae</taxon>
        <taxon>Agaricales</taxon>
        <taxon>Tricholomatineae</taxon>
        <taxon>Clitocybaceae</taxon>
        <taxon>Collybia</taxon>
    </lineage>
</organism>
<evidence type="ECO:0000256" key="1">
    <source>
        <dbReference type="SAM" id="Phobius"/>
    </source>
</evidence>
<keyword evidence="1" id="KW-0472">Membrane</keyword>
<gene>
    <name evidence="2" type="ORF">BDZ94DRAFT_834107</name>
</gene>
<keyword evidence="3" id="KW-1185">Reference proteome</keyword>